<feature type="transmembrane region" description="Helical" evidence="5">
    <location>
        <begin position="116"/>
        <end position="136"/>
    </location>
</feature>
<protein>
    <submittedName>
        <fullName evidence="7">DUF697 domain-containing protein</fullName>
    </submittedName>
</protein>
<dbReference type="RefSeq" id="WP_207252971.1">
    <property type="nucleotide sequence ID" value="NZ_JAFMPM010000008.1"/>
</dbReference>
<evidence type="ECO:0000313" key="6">
    <source>
        <dbReference type="EMBL" id="MBO0615249.1"/>
    </source>
</evidence>
<proteinExistence type="predicted"/>
<dbReference type="GO" id="GO:0016020">
    <property type="term" value="C:membrane"/>
    <property type="evidence" value="ECO:0007669"/>
    <property type="project" value="UniProtKB-SubCell"/>
</dbReference>
<name>A0A8B0SDF4_9GAMM</name>
<evidence type="ECO:0000313" key="7">
    <source>
        <dbReference type="EMBL" id="QTX10033.1"/>
    </source>
</evidence>
<dbReference type="EMBL" id="CP072748">
    <property type="protein sequence ID" value="QTX10033.1"/>
    <property type="molecule type" value="Genomic_DNA"/>
</dbReference>
<reference evidence="6 8" key="1">
    <citation type="submission" date="2021-03" db="EMBL/GenBank/DDBJ databases">
        <title>Draft genome and methylome analysis of Thiotrix fructosivoruns ATCC 49748.</title>
        <authorList>
            <person name="Fomenkov A."/>
            <person name="Grabovich M.Y."/>
            <person name="Roberts R.J."/>
        </authorList>
    </citation>
    <scope>NUCLEOTIDE SEQUENCE [LARGE SCALE GENOMIC DNA]</scope>
    <source>
        <strain evidence="6 8">ATCC 49748</strain>
    </source>
</reference>
<keyword evidence="2 5" id="KW-0812">Transmembrane</keyword>
<dbReference type="Pfam" id="PF05128">
    <property type="entry name" value="DUF697"/>
    <property type="match status" value="1"/>
</dbReference>
<dbReference type="InterPro" id="IPR021147">
    <property type="entry name" value="DUF697"/>
</dbReference>
<evidence type="ECO:0000256" key="2">
    <source>
        <dbReference type="ARBA" id="ARBA00022692"/>
    </source>
</evidence>
<evidence type="ECO:0000256" key="1">
    <source>
        <dbReference type="ARBA" id="ARBA00004141"/>
    </source>
</evidence>
<keyword evidence="3 5" id="KW-1133">Transmembrane helix</keyword>
<reference evidence="7" key="2">
    <citation type="submission" date="2021-04" db="EMBL/GenBank/DDBJ databases">
        <title>Complete Genome and methylome analysis of Thiothrix fructosivorans ATCC 49748.</title>
        <authorList>
            <person name="Fomenkov A."/>
            <person name="Sun L."/>
            <person name="Vincze T."/>
            <person name="Grabovich M.Y."/>
            <person name="Roberts R.J."/>
        </authorList>
    </citation>
    <scope>NUCLEOTIDE SEQUENCE</scope>
    <source>
        <strain evidence="7">ATCC 49748</strain>
    </source>
</reference>
<evidence type="ECO:0000256" key="3">
    <source>
        <dbReference type="ARBA" id="ARBA00022989"/>
    </source>
</evidence>
<evidence type="ECO:0000313" key="8">
    <source>
        <dbReference type="Proteomes" id="UP000664466"/>
    </source>
</evidence>
<feature type="transmembrane region" description="Helical" evidence="5">
    <location>
        <begin position="90"/>
        <end position="110"/>
    </location>
</feature>
<dbReference type="EMBL" id="JAFMPM010000008">
    <property type="protein sequence ID" value="MBO0615249.1"/>
    <property type="molecule type" value="Genomic_DNA"/>
</dbReference>
<accession>A0A8B0SDF4</accession>
<dbReference type="Proteomes" id="UP000664466">
    <property type="component" value="Unassembled WGS sequence"/>
</dbReference>
<comment type="subcellular location">
    <subcellularLocation>
        <location evidence="1">Membrane</location>
        <topology evidence="1">Multi-pass membrane protein</topology>
    </subcellularLocation>
</comment>
<keyword evidence="8" id="KW-1185">Reference proteome</keyword>
<evidence type="ECO:0000256" key="4">
    <source>
        <dbReference type="ARBA" id="ARBA00023136"/>
    </source>
</evidence>
<dbReference type="AlphaFoldDB" id="A0A8B0SDF4"/>
<gene>
    <name evidence="7" type="ORF">J1836_015715</name>
    <name evidence="6" type="ORF">J1836_20330</name>
</gene>
<sequence length="193" mass="20393">MPLTVEAVDVITGSHPTDPVTELEAVAAEVQEITASSIVKNHLITSMGLGLVPIPLFDVSALTTVQMNMLRSLSAHYGVPVRDQDLKSMLLSLAGGAMPVLAIVGLSSFAKVIPGIGTLAGSASLSVLAGAVTYAVGQTFILHFEAGGTLENFDPKQAQAFFRRELAMGKCLVHSIRDEINGSKRRSRQILPQ</sequence>
<keyword evidence="4 5" id="KW-0472">Membrane</keyword>
<evidence type="ECO:0000256" key="5">
    <source>
        <dbReference type="SAM" id="Phobius"/>
    </source>
</evidence>
<organism evidence="7">
    <name type="scientific">Thiothrix fructosivorans</name>
    <dbReference type="NCBI Taxonomy" id="111770"/>
    <lineage>
        <taxon>Bacteria</taxon>
        <taxon>Pseudomonadati</taxon>
        <taxon>Pseudomonadota</taxon>
        <taxon>Gammaproteobacteria</taxon>
        <taxon>Thiotrichales</taxon>
        <taxon>Thiotrichaceae</taxon>
        <taxon>Thiothrix</taxon>
    </lineage>
</organism>